<name>A0A848QHR7_9SPHN</name>
<dbReference type="EMBL" id="JABCRE010000003">
    <property type="protein sequence ID" value="NMW32192.1"/>
    <property type="molecule type" value="Genomic_DNA"/>
</dbReference>
<protein>
    <recommendedName>
        <fullName evidence="3">Lipoprotein</fullName>
    </recommendedName>
</protein>
<evidence type="ECO:0000313" key="1">
    <source>
        <dbReference type="EMBL" id="NMW32192.1"/>
    </source>
</evidence>
<dbReference type="PROSITE" id="PS51257">
    <property type="entry name" value="PROKAR_LIPOPROTEIN"/>
    <property type="match status" value="1"/>
</dbReference>
<proteinExistence type="predicted"/>
<comment type="caution">
    <text evidence="1">The sequence shown here is derived from an EMBL/GenBank/DDBJ whole genome shotgun (WGS) entry which is preliminary data.</text>
</comment>
<dbReference type="AlphaFoldDB" id="A0A848QHR7"/>
<dbReference type="Proteomes" id="UP000561181">
    <property type="component" value="Unassembled WGS sequence"/>
</dbReference>
<organism evidence="1 2">
    <name type="scientific">Pontixanthobacter rizhaonensis</name>
    <dbReference type="NCBI Taxonomy" id="2730337"/>
    <lineage>
        <taxon>Bacteria</taxon>
        <taxon>Pseudomonadati</taxon>
        <taxon>Pseudomonadota</taxon>
        <taxon>Alphaproteobacteria</taxon>
        <taxon>Sphingomonadales</taxon>
        <taxon>Erythrobacteraceae</taxon>
        <taxon>Pontixanthobacter</taxon>
    </lineage>
</organism>
<sequence length="145" mass="15176">MHTRFAGLALVSLALGACQGSGGEGAVTAENAQVYDGIANDELLRFGGNEPFWGGQVVSGRLTYATPENSDGVTIAVTRFAGMNGLGFSGELEGKRFDMVVTPGECSDTMADRAYPFTITLSIADDVRTGCGWTDAQPFIGDENP</sequence>
<reference evidence="1 2" key="1">
    <citation type="submission" date="2020-04" db="EMBL/GenBank/DDBJ databases">
        <authorList>
            <person name="Liu A."/>
        </authorList>
    </citation>
    <scope>NUCLEOTIDE SEQUENCE [LARGE SCALE GENOMIC DNA]</scope>
    <source>
        <strain evidence="1 2">RZ02</strain>
    </source>
</reference>
<gene>
    <name evidence="1" type="ORF">HKD42_08975</name>
</gene>
<keyword evidence="2" id="KW-1185">Reference proteome</keyword>
<accession>A0A848QHR7</accession>
<evidence type="ECO:0008006" key="3">
    <source>
        <dbReference type="Google" id="ProtNLM"/>
    </source>
</evidence>
<evidence type="ECO:0000313" key="2">
    <source>
        <dbReference type="Proteomes" id="UP000561181"/>
    </source>
</evidence>